<evidence type="ECO:0000313" key="2">
    <source>
        <dbReference type="EMBL" id="CAB4608968.1"/>
    </source>
</evidence>
<proteinExistence type="predicted"/>
<reference evidence="2" key="1">
    <citation type="submission" date="2020-05" db="EMBL/GenBank/DDBJ databases">
        <authorList>
            <person name="Chiriac C."/>
            <person name="Salcher M."/>
            <person name="Ghai R."/>
            <person name="Kavagutti S V."/>
        </authorList>
    </citation>
    <scope>NUCLEOTIDE SEQUENCE</scope>
</reference>
<dbReference type="InterPro" id="IPR036661">
    <property type="entry name" value="Luciferase-like_sf"/>
</dbReference>
<accession>A0A6J6HJV2</accession>
<dbReference type="AlphaFoldDB" id="A0A6J6HJV2"/>
<protein>
    <submittedName>
        <fullName evidence="2">Unannotated protein</fullName>
    </submittedName>
</protein>
<organism evidence="2">
    <name type="scientific">freshwater metagenome</name>
    <dbReference type="NCBI Taxonomy" id="449393"/>
    <lineage>
        <taxon>unclassified sequences</taxon>
        <taxon>metagenomes</taxon>
        <taxon>ecological metagenomes</taxon>
    </lineage>
</organism>
<dbReference type="SUPFAM" id="SSF51679">
    <property type="entry name" value="Bacterial luciferase-like"/>
    <property type="match status" value="1"/>
</dbReference>
<gene>
    <name evidence="2" type="ORF">UFOPK1835_00954</name>
</gene>
<sequence>MRAGGDATIYGYVHVGVTDPEPHRDLARRDLFSYIVVDSYAANFARAGFADEVGAVRECHAAGNREAALAAVSDRMVDAIDILGTRQHVHDSVKAYADAGVDVPIIMPMPWGPDRMGVVRDTLEAAAGIL</sequence>
<evidence type="ECO:0000259" key="1">
    <source>
        <dbReference type="Pfam" id="PF00296"/>
    </source>
</evidence>
<dbReference type="GO" id="GO:0016705">
    <property type="term" value="F:oxidoreductase activity, acting on paired donors, with incorporation or reduction of molecular oxygen"/>
    <property type="evidence" value="ECO:0007669"/>
    <property type="project" value="InterPro"/>
</dbReference>
<dbReference type="Gene3D" id="3.20.20.30">
    <property type="entry name" value="Luciferase-like domain"/>
    <property type="match status" value="1"/>
</dbReference>
<dbReference type="EMBL" id="CAEZUP010000033">
    <property type="protein sequence ID" value="CAB4608968.1"/>
    <property type="molecule type" value="Genomic_DNA"/>
</dbReference>
<name>A0A6J6HJV2_9ZZZZ</name>
<feature type="domain" description="Luciferase-like" evidence="1">
    <location>
        <begin position="8"/>
        <end position="102"/>
    </location>
</feature>
<dbReference type="InterPro" id="IPR011251">
    <property type="entry name" value="Luciferase-like_dom"/>
</dbReference>
<dbReference type="Pfam" id="PF00296">
    <property type="entry name" value="Bac_luciferase"/>
    <property type="match status" value="1"/>
</dbReference>